<dbReference type="EMBL" id="JBHSGS010000047">
    <property type="protein sequence ID" value="MFC4719823.1"/>
    <property type="molecule type" value="Genomic_DNA"/>
</dbReference>
<sequence length="136" mass="15103">MKKYIFLILATVTLSLAACNEKQVVTSENRSTFSSEVLEASATNSATSEVTKESLISSAALEEEGMSLNTFIEQDKVFEVTDFSGTPEVAEDNTNKRIILWKEGEVVRYKSIYLKTKQTVKIIETGKEGQIYYGGL</sequence>
<feature type="chain" id="PRO_5046634983" description="Lipoprotein" evidence="1">
    <location>
        <begin position="18"/>
        <end position="136"/>
    </location>
</feature>
<name>A0ABV9MZI3_9ENTE</name>
<feature type="signal peptide" evidence="1">
    <location>
        <begin position="1"/>
        <end position="17"/>
    </location>
</feature>
<keyword evidence="1" id="KW-0732">Signal</keyword>
<evidence type="ECO:0000313" key="2">
    <source>
        <dbReference type="EMBL" id="MFC4719823.1"/>
    </source>
</evidence>
<keyword evidence="3" id="KW-1185">Reference proteome</keyword>
<evidence type="ECO:0008006" key="4">
    <source>
        <dbReference type="Google" id="ProtNLM"/>
    </source>
</evidence>
<protein>
    <recommendedName>
        <fullName evidence="4">Lipoprotein</fullName>
    </recommendedName>
</protein>
<dbReference type="RefSeq" id="WP_192423540.1">
    <property type="nucleotide sequence ID" value="NZ_JAFBFD010000047.1"/>
</dbReference>
<evidence type="ECO:0000313" key="3">
    <source>
        <dbReference type="Proteomes" id="UP001595969"/>
    </source>
</evidence>
<accession>A0ABV9MZI3</accession>
<gene>
    <name evidence="2" type="ORF">ACFO5I_08800</name>
</gene>
<reference evidence="3" key="1">
    <citation type="journal article" date="2019" name="Int. J. Syst. Evol. Microbiol.">
        <title>The Global Catalogue of Microorganisms (GCM) 10K type strain sequencing project: providing services to taxonomists for standard genome sequencing and annotation.</title>
        <authorList>
            <consortium name="The Broad Institute Genomics Platform"/>
            <consortium name="The Broad Institute Genome Sequencing Center for Infectious Disease"/>
            <person name="Wu L."/>
            <person name="Ma J."/>
        </authorList>
    </citation>
    <scope>NUCLEOTIDE SEQUENCE [LARGE SCALE GENOMIC DNA]</scope>
    <source>
        <strain evidence="3">CGMCC 1.19032</strain>
    </source>
</reference>
<dbReference type="Proteomes" id="UP001595969">
    <property type="component" value="Unassembled WGS sequence"/>
</dbReference>
<evidence type="ECO:0000256" key="1">
    <source>
        <dbReference type="SAM" id="SignalP"/>
    </source>
</evidence>
<proteinExistence type="predicted"/>
<organism evidence="2 3">
    <name type="scientific">Enterococcus lemanii</name>
    <dbReference type="NCBI Taxonomy" id="1159752"/>
    <lineage>
        <taxon>Bacteria</taxon>
        <taxon>Bacillati</taxon>
        <taxon>Bacillota</taxon>
        <taxon>Bacilli</taxon>
        <taxon>Lactobacillales</taxon>
        <taxon>Enterococcaceae</taxon>
        <taxon>Enterococcus</taxon>
    </lineage>
</organism>
<comment type="caution">
    <text evidence="2">The sequence shown here is derived from an EMBL/GenBank/DDBJ whole genome shotgun (WGS) entry which is preliminary data.</text>
</comment>
<dbReference type="PROSITE" id="PS51257">
    <property type="entry name" value="PROKAR_LIPOPROTEIN"/>
    <property type="match status" value="1"/>
</dbReference>